<evidence type="ECO:0000313" key="1">
    <source>
        <dbReference type="EMBL" id="CCX31462.1"/>
    </source>
</evidence>
<organism evidence="1 2">
    <name type="scientific">Pyronema omphalodes (strain CBS 100304)</name>
    <name type="common">Pyronema confluens</name>
    <dbReference type="NCBI Taxonomy" id="1076935"/>
    <lineage>
        <taxon>Eukaryota</taxon>
        <taxon>Fungi</taxon>
        <taxon>Dikarya</taxon>
        <taxon>Ascomycota</taxon>
        <taxon>Pezizomycotina</taxon>
        <taxon>Pezizomycetes</taxon>
        <taxon>Pezizales</taxon>
        <taxon>Pyronemataceae</taxon>
        <taxon>Pyronema</taxon>
    </lineage>
</organism>
<gene>
    <name evidence="1" type="ORF">PCON_10811</name>
</gene>
<protein>
    <submittedName>
        <fullName evidence="1">Uncharacterized protein</fullName>
    </submittedName>
</protein>
<keyword evidence="2" id="KW-1185">Reference proteome</keyword>
<dbReference type="AlphaFoldDB" id="U4LIT7"/>
<reference evidence="1 2" key="1">
    <citation type="journal article" date="2013" name="PLoS Genet.">
        <title>The genome and development-dependent transcriptomes of Pyronema confluens: a window into fungal evolution.</title>
        <authorList>
            <person name="Traeger S."/>
            <person name="Altegoer F."/>
            <person name="Freitag M."/>
            <person name="Gabaldon T."/>
            <person name="Kempken F."/>
            <person name="Kumar A."/>
            <person name="Marcet-Houben M."/>
            <person name="Poggeler S."/>
            <person name="Stajich J.E."/>
            <person name="Nowrousian M."/>
        </authorList>
    </citation>
    <scope>NUCLEOTIDE SEQUENCE [LARGE SCALE GENOMIC DNA]</scope>
    <source>
        <strain evidence="2">CBS 100304</strain>
        <tissue evidence="1">Vegetative mycelium</tissue>
    </source>
</reference>
<proteinExistence type="predicted"/>
<evidence type="ECO:0000313" key="2">
    <source>
        <dbReference type="Proteomes" id="UP000018144"/>
    </source>
</evidence>
<sequence>MRDPTVVDGRVAWPKMKEVLDNVYRYILPRAPNLESNRLQKKKEEALLLLTVCASYGGVHLAA</sequence>
<name>U4LIT7_PYROM</name>
<dbReference type="Proteomes" id="UP000018144">
    <property type="component" value="Unassembled WGS sequence"/>
</dbReference>
<accession>U4LIT7</accession>
<dbReference type="EMBL" id="HF935600">
    <property type="protein sequence ID" value="CCX31462.1"/>
    <property type="molecule type" value="Genomic_DNA"/>
</dbReference>